<dbReference type="InterPro" id="IPR006059">
    <property type="entry name" value="SBP"/>
</dbReference>
<sequence length="458" mass="48039">MAARRRVLASIAAAAGVAVLASGCAGAGGGGGSGSGGGTGGGEANSINVVMVNNPQMVDLQKLTADNFTKETGITVNYKVLPENDARDTIQTDFSQQSGQYDVATISNYEVPFFSANKWIANLDENIAADSAYDQNDILKPIADGLKGADGSQYAEPFYGESSFLMYRKDVFAAKGLTMPEKPTWDQVAQLAAQVDEGPGKMRGICLRGQAGWGQVFAPLTTVVNTFGGTWFDKDWNAQVNAPPFVEATNFYVNLVQQHGEPDAANAGFTECLNAMTQGGVAMWYDATSAAGSLEADSSPVKGKMGYAAAPVKETASSGWLYSWAFATQESSTKKDAAWKFISWATSKEYEQLVGEQIGWSNVPAGKRSSTYQNADYQASAQAFYAATEAAINAADPNNPGVQPRPAPGIQFVAIPEFAGMATQVSQGVSAAIAGQQTVQQALDAGQPLAQAAADANK</sequence>
<dbReference type="PROSITE" id="PS51318">
    <property type="entry name" value="TAT"/>
    <property type="match status" value="1"/>
</dbReference>
<dbReference type="Pfam" id="PF01547">
    <property type="entry name" value="SBP_bac_1"/>
    <property type="match status" value="1"/>
</dbReference>
<name>A0A316ADI5_9ACTN</name>
<dbReference type="CDD" id="cd13585">
    <property type="entry name" value="PBP2_TMBP_like"/>
    <property type="match status" value="1"/>
</dbReference>
<dbReference type="OrthoDB" id="9770625at2"/>
<dbReference type="PANTHER" id="PTHR43649">
    <property type="entry name" value="ARABINOSE-BINDING PROTEIN-RELATED"/>
    <property type="match status" value="1"/>
</dbReference>
<proteinExistence type="predicted"/>
<dbReference type="RefSeq" id="WP_109772768.1">
    <property type="nucleotide sequence ID" value="NZ_QGDQ01000002.1"/>
</dbReference>
<dbReference type="SUPFAM" id="SSF53850">
    <property type="entry name" value="Periplasmic binding protein-like II"/>
    <property type="match status" value="1"/>
</dbReference>
<dbReference type="InterPro" id="IPR006311">
    <property type="entry name" value="TAT_signal"/>
</dbReference>
<feature type="signal peptide" evidence="1">
    <location>
        <begin position="1"/>
        <end position="27"/>
    </location>
</feature>
<comment type="caution">
    <text evidence="2">The sequence shown here is derived from an EMBL/GenBank/DDBJ whole genome shotgun (WGS) entry which is preliminary data.</text>
</comment>
<dbReference type="InterPro" id="IPR050490">
    <property type="entry name" value="Bact_solute-bd_prot1"/>
</dbReference>
<keyword evidence="1" id="KW-0732">Signal</keyword>
<dbReference type="EMBL" id="QGDQ01000002">
    <property type="protein sequence ID" value="PWJ55681.1"/>
    <property type="molecule type" value="Genomic_DNA"/>
</dbReference>
<protein>
    <submittedName>
        <fullName evidence="2">Carbohydrate ABC transporter substrate-binding protein (CUT1 family)</fullName>
    </submittedName>
</protein>
<evidence type="ECO:0000313" key="3">
    <source>
        <dbReference type="Proteomes" id="UP000245469"/>
    </source>
</evidence>
<dbReference type="PANTHER" id="PTHR43649:SF12">
    <property type="entry name" value="DIACETYLCHITOBIOSE BINDING PROTEIN DASA"/>
    <property type="match status" value="1"/>
</dbReference>
<reference evidence="2 3" key="1">
    <citation type="submission" date="2018-03" db="EMBL/GenBank/DDBJ databases">
        <title>Genomic Encyclopedia of Archaeal and Bacterial Type Strains, Phase II (KMG-II): from individual species to whole genera.</title>
        <authorList>
            <person name="Goeker M."/>
        </authorList>
    </citation>
    <scope>NUCLEOTIDE SEQUENCE [LARGE SCALE GENOMIC DNA]</scope>
    <source>
        <strain evidence="2 3">DSM 44889</strain>
    </source>
</reference>
<dbReference type="Proteomes" id="UP000245469">
    <property type="component" value="Unassembled WGS sequence"/>
</dbReference>
<feature type="chain" id="PRO_5016439786" evidence="1">
    <location>
        <begin position="28"/>
        <end position="458"/>
    </location>
</feature>
<keyword evidence="3" id="KW-1185">Reference proteome</keyword>
<accession>A0A316ADI5</accession>
<gene>
    <name evidence="2" type="ORF">BXY45_10244</name>
</gene>
<dbReference type="Gene3D" id="3.40.190.10">
    <property type="entry name" value="Periplasmic binding protein-like II"/>
    <property type="match status" value="2"/>
</dbReference>
<organism evidence="2 3">
    <name type="scientific">Quadrisphaera granulorum</name>
    <dbReference type="NCBI Taxonomy" id="317664"/>
    <lineage>
        <taxon>Bacteria</taxon>
        <taxon>Bacillati</taxon>
        <taxon>Actinomycetota</taxon>
        <taxon>Actinomycetes</taxon>
        <taxon>Kineosporiales</taxon>
        <taxon>Kineosporiaceae</taxon>
        <taxon>Quadrisphaera</taxon>
    </lineage>
</organism>
<evidence type="ECO:0000256" key="1">
    <source>
        <dbReference type="SAM" id="SignalP"/>
    </source>
</evidence>
<dbReference type="AlphaFoldDB" id="A0A316ADI5"/>
<dbReference type="PROSITE" id="PS51257">
    <property type="entry name" value="PROKAR_LIPOPROTEIN"/>
    <property type="match status" value="1"/>
</dbReference>
<evidence type="ECO:0000313" key="2">
    <source>
        <dbReference type="EMBL" id="PWJ55681.1"/>
    </source>
</evidence>